<proteinExistence type="predicted"/>
<dbReference type="InterPro" id="IPR029058">
    <property type="entry name" value="AB_hydrolase_fold"/>
</dbReference>
<dbReference type="OrthoDB" id="249225at2"/>
<reference evidence="2 3" key="1">
    <citation type="submission" date="2016-10" db="EMBL/GenBank/DDBJ databases">
        <authorList>
            <person name="de Groot N.N."/>
        </authorList>
    </citation>
    <scope>NUCLEOTIDE SEQUENCE [LARGE SCALE GENOMIC DNA]</scope>
    <source>
        <strain evidence="2 3">DSM 19981</strain>
    </source>
</reference>
<accession>A0A1I3Z1X7</accession>
<evidence type="ECO:0008006" key="4">
    <source>
        <dbReference type="Google" id="ProtNLM"/>
    </source>
</evidence>
<evidence type="ECO:0000313" key="2">
    <source>
        <dbReference type="EMBL" id="SFK38078.1"/>
    </source>
</evidence>
<dbReference type="Proteomes" id="UP000199473">
    <property type="component" value="Unassembled WGS sequence"/>
</dbReference>
<dbReference type="EMBL" id="FOSQ01000002">
    <property type="protein sequence ID" value="SFK38078.1"/>
    <property type="molecule type" value="Genomic_DNA"/>
</dbReference>
<evidence type="ECO:0000256" key="1">
    <source>
        <dbReference type="SAM" id="MobiDB-lite"/>
    </source>
</evidence>
<dbReference type="SUPFAM" id="SSF53474">
    <property type="entry name" value="alpha/beta-Hydrolases"/>
    <property type="match status" value="2"/>
</dbReference>
<name>A0A1I3Z1X7_9PROT</name>
<feature type="region of interest" description="Disordered" evidence="1">
    <location>
        <begin position="556"/>
        <end position="579"/>
    </location>
</feature>
<keyword evidence="3" id="KW-1185">Reference proteome</keyword>
<sequence length="579" mass="59690">MRIPAPPRAVPVTVAGCHGWFHPAGGLPLGASGQPLERGIVLVGPEGHEALLAHRGLRDLAMRCAALGLPTLRMDHPGAGDSPGDRFRLEVARGAILGAMDWMRGEAGCAAVALAGLRLGALLAAQAAARRPGQVAALLLLAPVAQGRLHRRQMLLAAAVGGGRDDRAEGIEVAGHAWPAEELDDLASGDLAAALCRAAVPRVLVMDREAGAARRVAPTVAFEGFEGLDRFLIPAHEARLPVAAFARAGAWLAEGAGPALATPVVAEAEPRPVGGGATERVLRFGPGGSLTGVLCSPAPALARRTAALLLNTGGNSHVGVGRFGVRLARRLAAAGVPSLRMDLPGLGDSDAAEGADPAMPPDPFGEGLLPAARAGRDALAAEGASRCLAIGLCSGAHVALRLALQDLRIDGLALFNLPAFDRSQGGAPALDGGPPPGEAPWLRRPRMAWRRLKAEADRGLAAIGIETGLDAPAGWMRRLAARRVHLLLGYSRGDRGLRELRAHFGRRGRRLAAFPLVRCRVLDGTEHTLAPLAMQAEAAALVEEMALRLDSAAAPVGAGTPHRDRSAAGSLSDLALPAR</sequence>
<organism evidence="2 3">
    <name type="scientific">Falsiroseomonas stagni DSM 19981</name>
    <dbReference type="NCBI Taxonomy" id="1123062"/>
    <lineage>
        <taxon>Bacteria</taxon>
        <taxon>Pseudomonadati</taxon>
        <taxon>Pseudomonadota</taxon>
        <taxon>Alphaproteobacteria</taxon>
        <taxon>Acetobacterales</taxon>
        <taxon>Roseomonadaceae</taxon>
        <taxon>Falsiroseomonas</taxon>
    </lineage>
</organism>
<protein>
    <recommendedName>
        <fullName evidence="4">Alpha/beta hydrolase family protein</fullName>
    </recommendedName>
</protein>
<dbReference type="STRING" id="1123062.SAMN02745775_10270"/>
<evidence type="ECO:0000313" key="3">
    <source>
        <dbReference type="Proteomes" id="UP000199473"/>
    </source>
</evidence>
<dbReference type="AlphaFoldDB" id="A0A1I3Z1X7"/>
<dbReference type="Gene3D" id="3.40.50.1820">
    <property type="entry name" value="alpha/beta hydrolase"/>
    <property type="match status" value="2"/>
</dbReference>
<gene>
    <name evidence="2" type="ORF">SAMN02745775_10270</name>
</gene>
<dbReference type="RefSeq" id="WP_139225984.1">
    <property type="nucleotide sequence ID" value="NZ_FOSQ01000002.1"/>
</dbReference>